<accession>A0ABV0QQQ9</accession>
<keyword evidence="3" id="KW-1185">Reference proteome</keyword>
<dbReference type="Proteomes" id="UP001434883">
    <property type="component" value="Unassembled WGS sequence"/>
</dbReference>
<dbReference type="EMBL" id="JAHRIN010018852">
    <property type="protein sequence ID" value="MEQ2198168.1"/>
    <property type="molecule type" value="Genomic_DNA"/>
</dbReference>
<organism evidence="2 3">
    <name type="scientific">Xenoophorus captivus</name>
    <dbReference type="NCBI Taxonomy" id="1517983"/>
    <lineage>
        <taxon>Eukaryota</taxon>
        <taxon>Metazoa</taxon>
        <taxon>Chordata</taxon>
        <taxon>Craniata</taxon>
        <taxon>Vertebrata</taxon>
        <taxon>Euteleostomi</taxon>
        <taxon>Actinopterygii</taxon>
        <taxon>Neopterygii</taxon>
        <taxon>Teleostei</taxon>
        <taxon>Neoteleostei</taxon>
        <taxon>Acanthomorphata</taxon>
        <taxon>Ovalentaria</taxon>
        <taxon>Atherinomorphae</taxon>
        <taxon>Cyprinodontiformes</taxon>
        <taxon>Goodeidae</taxon>
        <taxon>Xenoophorus</taxon>
    </lineage>
</organism>
<dbReference type="Gene3D" id="3.40.50.12780">
    <property type="entry name" value="N-terminal domain of ligase-like"/>
    <property type="match status" value="1"/>
</dbReference>
<proteinExistence type="predicted"/>
<keyword evidence="1" id="KW-0472">Membrane</keyword>
<dbReference type="InterPro" id="IPR042099">
    <property type="entry name" value="ANL_N_sf"/>
</dbReference>
<dbReference type="PANTHER" id="PTHR22754:SF43">
    <property type="entry name" value="DISCO-INTERACTING PROTEIN 2 HOMOLOG B-A"/>
    <property type="match status" value="1"/>
</dbReference>
<evidence type="ECO:0000256" key="1">
    <source>
        <dbReference type="SAM" id="Phobius"/>
    </source>
</evidence>
<keyword evidence="1" id="KW-0812">Transmembrane</keyword>
<dbReference type="PANTHER" id="PTHR22754">
    <property type="entry name" value="DISCO-INTERACTING PROTEIN 2 DIP2 -RELATED"/>
    <property type="match status" value="1"/>
</dbReference>
<feature type="transmembrane region" description="Helical" evidence="1">
    <location>
        <begin position="164"/>
        <end position="188"/>
    </location>
</feature>
<evidence type="ECO:0000313" key="2">
    <source>
        <dbReference type="EMBL" id="MEQ2198168.1"/>
    </source>
</evidence>
<evidence type="ECO:0000313" key="3">
    <source>
        <dbReference type="Proteomes" id="UP001434883"/>
    </source>
</evidence>
<comment type="caution">
    <text evidence="2">The sequence shown here is derived from an EMBL/GenBank/DDBJ whole genome shotgun (WGS) entry which is preliminary data.</text>
</comment>
<keyword evidence="1" id="KW-1133">Transmembrane helix</keyword>
<reference evidence="2 3" key="1">
    <citation type="submission" date="2021-06" db="EMBL/GenBank/DDBJ databases">
        <authorList>
            <person name="Palmer J.M."/>
        </authorList>
    </citation>
    <scope>NUCLEOTIDE SEQUENCE [LARGE SCALE GENOMIC DNA]</scope>
    <source>
        <strain evidence="2 3">XC_2019</strain>
        <tissue evidence="2">Muscle</tissue>
    </source>
</reference>
<name>A0ABV0QQQ9_9TELE</name>
<sequence>IDLIAAFYGCLYAGVIPVTVRPPHPQNLAATLPTVRMIIDVSKAACILTTQPLMRILRSREAAASVNVKTWPTIIDTGHQSILIPPLELETSLPLWLSTLSQYKIRDTFCSYSVMELCTKGLGTQTEMLKVSVAINLNNICRLHVYSMFMIYSFCKCRRLEFPGYYLCFSCFFAFIVGHVSTSVHLIISCMCIQARGLNLSCVRSCVVVAEERPRLALSQSFSKLFKDLGLSPRAVSTAFGSRVNLSIGMQVRFTPNFQT</sequence>
<gene>
    <name evidence="2" type="ORF">XENOCAPTIV_008840</name>
</gene>
<feature type="non-terminal residue" evidence="2">
    <location>
        <position position="1"/>
    </location>
</feature>
<dbReference type="SUPFAM" id="SSF56801">
    <property type="entry name" value="Acetyl-CoA synthetase-like"/>
    <property type="match status" value="1"/>
</dbReference>
<protein>
    <submittedName>
        <fullName evidence="2">Uncharacterized protein</fullName>
    </submittedName>
</protein>